<feature type="compositionally biased region" description="Acidic residues" evidence="1">
    <location>
        <begin position="68"/>
        <end position="95"/>
    </location>
</feature>
<feature type="region of interest" description="Disordered" evidence="1">
    <location>
        <begin position="1"/>
        <end position="109"/>
    </location>
</feature>
<proteinExistence type="predicted"/>
<dbReference type="RefSeq" id="WP_280624476.1">
    <property type="nucleotide sequence ID" value="NZ_CP123504.1"/>
</dbReference>
<reference evidence="2" key="1">
    <citation type="submission" date="2023-04" db="EMBL/GenBank/DDBJ databases">
        <title>Genome dynamics across the evolutionary transition to endosymbiosis.</title>
        <authorList>
            <person name="Siozios S."/>
            <person name="Nadal-Jimenez P."/>
            <person name="Azagi T."/>
            <person name="Sprong H."/>
            <person name="Frost C.L."/>
            <person name="Parratt S.R."/>
            <person name="Taylor G."/>
            <person name="Brettell L."/>
            <person name="Lew K.C."/>
            <person name="Croft L."/>
            <person name="King K.C."/>
            <person name="Brockhurst M.A."/>
            <person name="Hypsa V."/>
            <person name="Novakova E."/>
            <person name="Darby A.C."/>
            <person name="Hurst G.D.D."/>
        </authorList>
    </citation>
    <scope>NUCLEOTIDE SEQUENCE</scope>
    <source>
        <strain evidence="2">APv</strain>
    </source>
</reference>
<evidence type="ECO:0000256" key="1">
    <source>
        <dbReference type="SAM" id="MobiDB-lite"/>
    </source>
</evidence>
<dbReference type="Proteomes" id="UP001177595">
    <property type="component" value="Chromosome"/>
</dbReference>
<sequence length="200" mass="22140">MSSNKLSFSHLLGRKAKAAEEDEEEKARKAKSRQEEEDEQAEDRQDDENQDDEDKQGRKSKKAKKATDDDEEPDAEEDDGDTDGDDEDAEEEDDNKDVKKGRRAERQRCARIFSSPYATGRPDMAAHLAFNTPLSSAAAIHTLKMMGAVQSPATRVSLDSRMRAEQQVRIGADGHQPVGGSASAIATKMKQLYNVTKGKK</sequence>
<accession>A0AA95GPY9</accession>
<name>A0AA95GPY9_9GAMM</name>
<dbReference type="AlphaFoldDB" id="A0AA95GPY9"/>
<organism evidence="2 3">
    <name type="scientific">Arsenophonus nasoniae</name>
    <name type="common">son-killer infecting Nasonia vitripennis</name>
    <dbReference type="NCBI Taxonomy" id="638"/>
    <lineage>
        <taxon>Bacteria</taxon>
        <taxon>Pseudomonadati</taxon>
        <taxon>Pseudomonadota</taxon>
        <taxon>Gammaproteobacteria</taxon>
        <taxon>Enterobacterales</taxon>
        <taxon>Morganellaceae</taxon>
        <taxon>Arsenophonus</taxon>
    </lineage>
</organism>
<feature type="compositionally biased region" description="Acidic residues" evidence="1">
    <location>
        <begin position="35"/>
        <end position="54"/>
    </location>
</feature>
<dbReference type="EMBL" id="CP123504">
    <property type="protein sequence ID" value="WGM00931.1"/>
    <property type="molecule type" value="Genomic_DNA"/>
</dbReference>
<evidence type="ECO:0000313" key="3">
    <source>
        <dbReference type="Proteomes" id="UP001177595"/>
    </source>
</evidence>
<protein>
    <submittedName>
        <fullName evidence="2">Uncharacterized protein</fullName>
    </submittedName>
</protein>
<gene>
    <name evidence="2" type="ORF">QE210_13905</name>
</gene>
<evidence type="ECO:0000313" key="2">
    <source>
        <dbReference type="EMBL" id="WGM00931.1"/>
    </source>
</evidence>